<keyword evidence="2" id="KW-0413">Isomerase</keyword>
<keyword evidence="1" id="KW-0472">Membrane</keyword>
<gene>
    <name evidence="2" type="ORF">AABB31_08935</name>
</gene>
<feature type="transmembrane region" description="Helical" evidence="1">
    <location>
        <begin position="99"/>
        <end position="120"/>
    </location>
</feature>
<feature type="transmembrane region" description="Helical" evidence="1">
    <location>
        <begin position="169"/>
        <end position="187"/>
    </location>
</feature>
<dbReference type="KEGG" id="yrh:AABB31_08935"/>
<dbReference type="Proteomes" id="UP001470809">
    <property type="component" value="Chromosome"/>
</dbReference>
<dbReference type="AlphaFoldDB" id="A0AAN0NLG7"/>
<dbReference type="EMBL" id="CP151767">
    <property type="protein sequence ID" value="WZU68967.1"/>
    <property type="molecule type" value="Genomic_DNA"/>
</dbReference>
<dbReference type="RefSeq" id="WP_342078260.1">
    <property type="nucleotide sequence ID" value="NZ_CP151767.2"/>
</dbReference>
<proteinExistence type="predicted"/>
<keyword evidence="3" id="KW-1185">Reference proteome</keyword>
<accession>A0AAN0NLG7</accession>
<reference evidence="2" key="1">
    <citation type="submission" date="2024-08" db="EMBL/GenBank/DDBJ databases">
        <title>Phylogenomic analyses of a clade within the roseobacter group suggest taxonomic reassignments of species of the genera Aestuariivita, Citreicella, Loktanella, Nautella, Pelagibaca, Ruegeria, Thalassobius, Thiobacimonas and Tropicibacter, and the proposal o.</title>
        <authorList>
            <person name="Jeon C.O."/>
        </authorList>
    </citation>
    <scope>NUCLEOTIDE SEQUENCE</scope>
    <source>
        <strain evidence="2">SS1-5</strain>
    </source>
</reference>
<evidence type="ECO:0000313" key="2">
    <source>
        <dbReference type="EMBL" id="WZU68967.1"/>
    </source>
</evidence>
<sequence length="194" mass="21494">MNTIWNCALRTWQVGIGDPGVTGWVIVGLYLLVGLICFVAAGRTAFPWYTARREKFFWRALGLVLLALAVNKQLDLQSLLTASARCAAQLQGWYENRRVVQVAFIVAILAFMLLFALLLWTIVRGTLRRNGLALIGLIFVLGFVAVRAVGFHGMDALINMRVQGVRVNWALEITGPVLILLAALINMRRGAVDQ</sequence>
<feature type="transmembrane region" description="Helical" evidence="1">
    <location>
        <begin position="132"/>
        <end position="149"/>
    </location>
</feature>
<name>A0AAN0NLG7_9RHOB</name>
<keyword evidence="1" id="KW-1133">Transmembrane helix</keyword>
<protein>
    <submittedName>
        <fullName evidence="2">Isopropylmalate isomerase</fullName>
    </submittedName>
</protein>
<organism evidence="2 3">
    <name type="scientific">Yoonia rhodophyticola</name>
    <dbReference type="NCBI Taxonomy" id="3137370"/>
    <lineage>
        <taxon>Bacteria</taxon>
        <taxon>Pseudomonadati</taxon>
        <taxon>Pseudomonadota</taxon>
        <taxon>Alphaproteobacteria</taxon>
        <taxon>Rhodobacterales</taxon>
        <taxon>Paracoccaceae</taxon>
        <taxon>Yoonia</taxon>
    </lineage>
</organism>
<evidence type="ECO:0000256" key="1">
    <source>
        <dbReference type="SAM" id="Phobius"/>
    </source>
</evidence>
<evidence type="ECO:0000313" key="3">
    <source>
        <dbReference type="Proteomes" id="UP001470809"/>
    </source>
</evidence>
<keyword evidence="1" id="KW-0812">Transmembrane</keyword>
<dbReference type="GO" id="GO:0016853">
    <property type="term" value="F:isomerase activity"/>
    <property type="evidence" value="ECO:0007669"/>
    <property type="project" value="UniProtKB-KW"/>
</dbReference>
<feature type="transmembrane region" description="Helical" evidence="1">
    <location>
        <begin position="21"/>
        <end position="44"/>
    </location>
</feature>